<dbReference type="InterPro" id="IPR003754">
    <property type="entry name" value="4pyrrol_synth_uPrphyn_synth"/>
</dbReference>
<protein>
    <recommendedName>
        <fullName evidence="7 9">Uroporphyrinogen-III synthase</fullName>
        <ecNumber evidence="3 9">4.2.1.75</ecNumber>
    </recommendedName>
</protein>
<evidence type="ECO:0000256" key="2">
    <source>
        <dbReference type="ARBA" id="ARBA00008133"/>
    </source>
</evidence>
<comment type="pathway">
    <text evidence="1 9">Porphyrin-containing compound metabolism; protoporphyrin-IX biosynthesis; coproporphyrinogen-III from 5-aminolevulinate: step 3/4.</text>
</comment>
<organism evidence="11 12">
    <name type="scientific">Halobacillus campisalis</name>
    <dbReference type="NCBI Taxonomy" id="435909"/>
    <lineage>
        <taxon>Bacteria</taxon>
        <taxon>Bacillati</taxon>
        <taxon>Bacillota</taxon>
        <taxon>Bacilli</taxon>
        <taxon>Bacillales</taxon>
        <taxon>Bacillaceae</taxon>
        <taxon>Halobacillus</taxon>
    </lineage>
</organism>
<dbReference type="InterPro" id="IPR036108">
    <property type="entry name" value="4pyrrol_syn_uPrphyn_synt_sf"/>
</dbReference>
<evidence type="ECO:0000259" key="10">
    <source>
        <dbReference type="Pfam" id="PF02602"/>
    </source>
</evidence>
<evidence type="ECO:0000256" key="5">
    <source>
        <dbReference type="ARBA" id="ARBA00023244"/>
    </source>
</evidence>
<dbReference type="PANTHER" id="PTHR38042">
    <property type="entry name" value="UROPORPHYRINOGEN-III SYNTHASE, CHLOROPLASTIC"/>
    <property type="match status" value="1"/>
</dbReference>
<accession>A0ABW2K4G8</accession>
<dbReference type="EMBL" id="JBHTBY010000006">
    <property type="protein sequence ID" value="MFC7321051.1"/>
    <property type="molecule type" value="Genomic_DNA"/>
</dbReference>
<evidence type="ECO:0000256" key="9">
    <source>
        <dbReference type="RuleBase" id="RU366031"/>
    </source>
</evidence>
<keyword evidence="5 9" id="KW-0627">Porphyrin biosynthesis</keyword>
<gene>
    <name evidence="11" type="ORF">ACFQMN_09175</name>
</gene>
<name>A0ABW2K4G8_9BACI</name>
<evidence type="ECO:0000256" key="8">
    <source>
        <dbReference type="ARBA" id="ARBA00048617"/>
    </source>
</evidence>
<dbReference type="SUPFAM" id="SSF69618">
    <property type="entry name" value="HemD-like"/>
    <property type="match status" value="1"/>
</dbReference>
<proteinExistence type="inferred from homology"/>
<comment type="catalytic activity">
    <reaction evidence="8 9">
        <text>hydroxymethylbilane = uroporphyrinogen III + H2O</text>
        <dbReference type="Rhea" id="RHEA:18965"/>
        <dbReference type="ChEBI" id="CHEBI:15377"/>
        <dbReference type="ChEBI" id="CHEBI:57308"/>
        <dbReference type="ChEBI" id="CHEBI:57845"/>
        <dbReference type="EC" id="4.2.1.75"/>
    </reaction>
</comment>
<comment type="function">
    <text evidence="6 9">Catalyzes cyclization of the linear tetrapyrrole, hydroxymethylbilane, to the macrocyclic uroporphyrinogen III.</text>
</comment>
<sequence length="253" mass="29033">MILLEGKKVLVTRAIEQSEGLLLNLQESGAEVIHEPLIQFQFNENINNKSILTKLHDFSWVFLTSSNGVKFFFEWMKRNDLSPPSHWRWAVIGDKTRQTLREFGKHADFVPGQFEAEAMAEEYLSLYKHPGPTLFVRGNLSKDTLLKSFRAKGVLFETLTVYDTLLLKESNDILNHLNTLDALTFTSPSTIQAFIKVVENRKAEAFRIPCFCIGSTTANEACSEGFQQVYFPDRFTVEDMIQQMIDYFTKEGK</sequence>
<dbReference type="Proteomes" id="UP001596494">
    <property type="component" value="Unassembled WGS sequence"/>
</dbReference>
<dbReference type="InterPro" id="IPR039793">
    <property type="entry name" value="UROS/Hem4"/>
</dbReference>
<feature type="domain" description="Tetrapyrrole biosynthesis uroporphyrinogen III synthase" evidence="10">
    <location>
        <begin position="25"/>
        <end position="242"/>
    </location>
</feature>
<evidence type="ECO:0000256" key="3">
    <source>
        <dbReference type="ARBA" id="ARBA00013109"/>
    </source>
</evidence>
<comment type="similarity">
    <text evidence="2 9">Belongs to the uroporphyrinogen-III synthase family.</text>
</comment>
<dbReference type="PANTHER" id="PTHR38042:SF1">
    <property type="entry name" value="UROPORPHYRINOGEN-III SYNTHASE, CHLOROPLASTIC"/>
    <property type="match status" value="1"/>
</dbReference>
<comment type="caution">
    <text evidence="11">The sequence shown here is derived from an EMBL/GenBank/DDBJ whole genome shotgun (WGS) entry which is preliminary data.</text>
</comment>
<evidence type="ECO:0000313" key="12">
    <source>
        <dbReference type="Proteomes" id="UP001596494"/>
    </source>
</evidence>
<dbReference type="EC" id="4.2.1.75" evidence="3 9"/>
<dbReference type="Gene3D" id="3.40.50.10090">
    <property type="match status" value="2"/>
</dbReference>
<evidence type="ECO:0000313" key="11">
    <source>
        <dbReference type="EMBL" id="MFC7321051.1"/>
    </source>
</evidence>
<dbReference type="GO" id="GO:0004852">
    <property type="term" value="F:uroporphyrinogen-III synthase activity"/>
    <property type="evidence" value="ECO:0007669"/>
    <property type="project" value="UniProtKB-EC"/>
</dbReference>
<evidence type="ECO:0000256" key="6">
    <source>
        <dbReference type="ARBA" id="ARBA00037589"/>
    </source>
</evidence>
<evidence type="ECO:0000256" key="7">
    <source>
        <dbReference type="ARBA" id="ARBA00040167"/>
    </source>
</evidence>
<evidence type="ECO:0000256" key="4">
    <source>
        <dbReference type="ARBA" id="ARBA00023239"/>
    </source>
</evidence>
<keyword evidence="4 9" id="KW-0456">Lyase</keyword>
<reference evidence="12" key="1">
    <citation type="journal article" date="2019" name="Int. J. Syst. Evol. Microbiol.">
        <title>The Global Catalogue of Microorganisms (GCM) 10K type strain sequencing project: providing services to taxonomists for standard genome sequencing and annotation.</title>
        <authorList>
            <consortium name="The Broad Institute Genomics Platform"/>
            <consortium name="The Broad Institute Genome Sequencing Center for Infectious Disease"/>
            <person name="Wu L."/>
            <person name="Ma J."/>
        </authorList>
    </citation>
    <scope>NUCLEOTIDE SEQUENCE [LARGE SCALE GENOMIC DNA]</scope>
    <source>
        <strain evidence="12">CCUG 73951</strain>
    </source>
</reference>
<dbReference type="Pfam" id="PF02602">
    <property type="entry name" value="HEM4"/>
    <property type="match status" value="1"/>
</dbReference>
<keyword evidence="12" id="KW-1185">Reference proteome</keyword>
<dbReference type="CDD" id="cd06578">
    <property type="entry name" value="HemD"/>
    <property type="match status" value="1"/>
</dbReference>
<dbReference type="RefSeq" id="WP_289214593.1">
    <property type="nucleotide sequence ID" value="NZ_JAPVRC010000001.1"/>
</dbReference>
<evidence type="ECO:0000256" key="1">
    <source>
        <dbReference type="ARBA" id="ARBA00004772"/>
    </source>
</evidence>